<evidence type="ECO:0000313" key="4">
    <source>
        <dbReference type="Proteomes" id="UP001196870"/>
    </source>
</evidence>
<comment type="caution">
    <text evidence="3">The sequence shown here is derived from an EMBL/GenBank/DDBJ whole genome shotgun (WGS) entry which is preliminary data.</text>
</comment>
<dbReference type="InterPro" id="IPR042100">
    <property type="entry name" value="Bug_dom1"/>
</dbReference>
<dbReference type="PIRSF" id="PIRSF017082">
    <property type="entry name" value="YflP"/>
    <property type="match status" value="1"/>
</dbReference>
<dbReference type="CDD" id="cd07012">
    <property type="entry name" value="PBP2_Bug_TTT"/>
    <property type="match status" value="1"/>
</dbReference>
<dbReference type="RefSeq" id="WP_211854431.1">
    <property type="nucleotide sequence ID" value="NZ_JAAGBB010000025.1"/>
</dbReference>
<protein>
    <submittedName>
        <fullName evidence="3">Tripartite tricarboxylate transporter substrate binding protein</fullName>
    </submittedName>
</protein>
<keyword evidence="2" id="KW-0732">Signal</keyword>
<sequence>MPRILPRRLVLSGLIGGATAGSALAQGFPTRPVTINVPFAPGGSSDVVGRIIARGLQAQLGQPVIVENAAGAGGTIGTQRVARAAPDGYTLTLGHSGTLAANVPLYPNLGYDPRRDFAPVGLVVRNPVVLAVSLRSGVQDLRGFSDFVRAKNGDATFGTAGSGSQTHLASALLLHLADLRGTIVAYRGSGPAISDLVAGTLDAVVEQTLTLIPAHRSGLVRALAVTTRHRLEQIPDVPTFTELGMPQFDASNWQALAAPRGTPAPVLARLAAALSAAQDDPEVRQRYQELAAEVPPPADRGPAFLARHIEAEVTRWTETVQAAGIRLD</sequence>
<dbReference type="InterPro" id="IPR005064">
    <property type="entry name" value="BUG"/>
</dbReference>
<dbReference type="EMBL" id="JAAGBB010000025">
    <property type="protein sequence ID" value="MBR0666694.1"/>
    <property type="molecule type" value="Genomic_DNA"/>
</dbReference>
<dbReference type="Pfam" id="PF03401">
    <property type="entry name" value="TctC"/>
    <property type="match status" value="1"/>
</dbReference>
<gene>
    <name evidence="3" type="ORF">GXW71_20210</name>
</gene>
<dbReference type="SUPFAM" id="SSF53850">
    <property type="entry name" value="Periplasmic binding protein-like II"/>
    <property type="match status" value="1"/>
</dbReference>
<reference evidence="4" key="1">
    <citation type="journal article" date="2021" name="Syst. Appl. Microbiol.">
        <title>Roseomonas hellenica sp. nov., isolated from roots of wild-growing Alkanna tinctoria.</title>
        <authorList>
            <person name="Rat A."/>
            <person name="Naranjo H.D."/>
            <person name="Lebbe L."/>
            <person name="Cnockaert M."/>
            <person name="Krigas N."/>
            <person name="Grigoriadou K."/>
            <person name="Maloupa E."/>
            <person name="Willems A."/>
        </authorList>
    </citation>
    <scope>NUCLEOTIDE SEQUENCE [LARGE SCALE GENOMIC DNA]</scope>
    <source>
        <strain evidence="4">LMG 31523</strain>
    </source>
</reference>
<keyword evidence="4" id="KW-1185">Reference proteome</keyword>
<feature type="signal peptide" evidence="2">
    <location>
        <begin position="1"/>
        <end position="25"/>
    </location>
</feature>
<evidence type="ECO:0000313" key="3">
    <source>
        <dbReference type="EMBL" id="MBR0666694.1"/>
    </source>
</evidence>
<dbReference type="PANTHER" id="PTHR42928:SF5">
    <property type="entry name" value="BLR1237 PROTEIN"/>
    <property type="match status" value="1"/>
</dbReference>
<proteinExistence type="inferred from homology"/>
<accession>A0ABS5F293</accession>
<organism evidence="3 4">
    <name type="scientific">Plastoroseomonas hellenica</name>
    <dbReference type="NCBI Taxonomy" id="2687306"/>
    <lineage>
        <taxon>Bacteria</taxon>
        <taxon>Pseudomonadati</taxon>
        <taxon>Pseudomonadota</taxon>
        <taxon>Alphaproteobacteria</taxon>
        <taxon>Acetobacterales</taxon>
        <taxon>Acetobacteraceae</taxon>
        <taxon>Plastoroseomonas</taxon>
    </lineage>
</organism>
<dbReference type="PANTHER" id="PTHR42928">
    <property type="entry name" value="TRICARBOXYLATE-BINDING PROTEIN"/>
    <property type="match status" value="1"/>
</dbReference>
<dbReference type="Proteomes" id="UP001196870">
    <property type="component" value="Unassembled WGS sequence"/>
</dbReference>
<name>A0ABS5F293_9PROT</name>
<dbReference type="Gene3D" id="3.40.190.10">
    <property type="entry name" value="Periplasmic binding protein-like II"/>
    <property type="match status" value="1"/>
</dbReference>
<dbReference type="Gene3D" id="3.40.190.150">
    <property type="entry name" value="Bordetella uptake gene, domain 1"/>
    <property type="match status" value="1"/>
</dbReference>
<comment type="similarity">
    <text evidence="1">Belongs to the UPF0065 (bug) family.</text>
</comment>
<evidence type="ECO:0000256" key="2">
    <source>
        <dbReference type="SAM" id="SignalP"/>
    </source>
</evidence>
<feature type="chain" id="PRO_5046817827" evidence="2">
    <location>
        <begin position="26"/>
        <end position="328"/>
    </location>
</feature>
<evidence type="ECO:0000256" key="1">
    <source>
        <dbReference type="ARBA" id="ARBA00006987"/>
    </source>
</evidence>